<dbReference type="EMBL" id="UYYF01004905">
    <property type="protein sequence ID" value="VDN07548.1"/>
    <property type="molecule type" value="Genomic_DNA"/>
</dbReference>
<accession>A0A0N5D9S4</accession>
<proteinExistence type="predicted"/>
<dbReference type="Proteomes" id="UP000276776">
    <property type="component" value="Unassembled WGS sequence"/>
</dbReference>
<sequence length="82" mass="9020">MAEISVRAAETTISGNDSSTRGYSSIQIDELTNGWERVSEGPSPSQATSKKRKELADHNDIAHATPLTAVLLKQRRRNKGRK</sequence>
<evidence type="ECO:0000313" key="4">
    <source>
        <dbReference type="WBParaSite" id="TCLT_0000989301-mRNA-1"/>
    </source>
</evidence>
<feature type="compositionally biased region" description="Basic residues" evidence="1">
    <location>
        <begin position="73"/>
        <end position="82"/>
    </location>
</feature>
<dbReference type="WBParaSite" id="TCLT_0000989301-mRNA-1">
    <property type="protein sequence ID" value="TCLT_0000989301-mRNA-1"/>
    <property type="gene ID" value="TCLT_0000989301"/>
</dbReference>
<organism evidence="4">
    <name type="scientific">Thelazia callipaeda</name>
    <name type="common">Oriental eyeworm</name>
    <name type="synonym">Parasitic nematode</name>
    <dbReference type="NCBI Taxonomy" id="103827"/>
    <lineage>
        <taxon>Eukaryota</taxon>
        <taxon>Metazoa</taxon>
        <taxon>Ecdysozoa</taxon>
        <taxon>Nematoda</taxon>
        <taxon>Chromadorea</taxon>
        <taxon>Rhabditida</taxon>
        <taxon>Spirurina</taxon>
        <taxon>Spiruromorpha</taxon>
        <taxon>Thelazioidea</taxon>
        <taxon>Thelaziidae</taxon>
        <taxon>Thelazia</taxon>
    </lineage>
</organism>
<feature type="compositionally biased region" description="Polar residues" evidence="1">
    <location>
        <begin position="11"/>
        <end position="27"/>
    </location>
</feature>
<feature type="region of interest" description="Disordered" evidence="1">
    <location>
        <begin position="1"/>
        <end position="82"/>
    </location>
</feature>
<evidence type="ECO:0000313" key="3">
    <source>
        <dbReference type="Proteomes" id="UP000276776"/>
    </source>
</evidence>
<reference evidence="2 3" key="2">
    <citation type="submission" date="2018-11" db="EMBL/GenBank/DDBJ databases">
        <authorList>
            <consortium name="Pathogen Informatics"/>
        </authorList>
    </citation>
    <scope>NUCLEOTIDE SEQUENCE [LARGE SCALE GENOMIC DNA]</scope>
</reference>
<reference evidence="4" key="1">
    <citation type="submission" date="2017-02" db="UniProtKB">
        <authorList>
            <consortium name="WormBaseParasite"/>
        </authorList>
    </citation>
    <scope>IDENTIFICATION</scope>
</reference>
<gene>
    <name evidence="2" type="ORF">TCLT_LOCUS9882</name>
</gene>
<evidence type="ECO:0000256" key="1">
    <source>
        <dbReference type="SAM" id="MobiDB-lite"/>
    </source>
</evidence>
<keyword evidence="3" id="KW-1185">Reference proteome</keyword>
<protein>
    <submittedName>
        <fullName evidence="2 4">Uncharacterized protein</fullName>
    </submittedName>
</protein>
<name>A0A0N5D9S4_THECL</name>
<dbReference type="AlphaFoldDB" id="A0A0N5D9S4"/>
<evidence type="ECO:0000313" key="2">
    <source>
        <dbReference type="EMBL" id="VDN07548.1"/>
    </source>
</evidence>